<dbReference type="Proteomes" id="UP000075357">
    <property type="component" value="Unassembled WGS sequence"/>
</dbReference>
<comment type="caution">
    <text evidence="3">The sequence shown here is derived from an EMBL/GenBank/DDBJ whole genome shotgun (WGS) entry which is preliminary data.</text>
</comment>
<dbReference type="RefSeq" id="WP_061683565.1">
    <property type="nucleotide sequence ID" value="NZ_LRAD01000052.1"/>
</dbReference>
<dbReference type="AlphaFoldDB" id="A0A150HAC5"/>
<gene>
    <name evidence="3" type="ORF">Mlaev_02414</name>
</gene>
<dbReference type="PANTHER" id="PTHR34477">
    <property type="entry name" value="UPF0213 PROTEIN YHBQ"/>
    <property type="match status" value="1"/>
</dbReference>
<sequence length="94" mass="10759">MPFVYMLRRADGTLYVGSTLDLDRRIAQHAAGEGAVYTRRRLPVELVWSEEMARVSDAFAWEKRLQGWSHAKRLAYAQGGIDAVRGWSARHRRG</sequence>
<name>A0A150HAC5_9MICO</name>
<dbReference type="InterPro" id="IPR035901">
    <property type="entry name" value="GIY-YIG_endonuc_sf"/>
</dbReference>
<dbReference type="PATRIC" id="fig|36807.3.peg.2456"/>
<keyword evidence="4" id="KW-1185">Reference proteome</keyword>
<dbReference type="Gene3D" id="3.40.1440.10">
    <property type="entry name" value="GIY-YIG endonuclease"/>
    <property type="match status" value="1"/>
</dbReference>
<evidence type="ECO:0000259" key="2">
    <source>
        <dbReference type="PROSITE" id="PS50164"/>
    </source>
</evidence>
<dbReference type="PROSITE" id="PS50164">
    <property type="entry name" value="GIY_YIG"/>
    <property type="match status" value="1"/>
</dbReference>
<comment type="similarity">
    <text evidence="1">Belongs to the UPF0213 family.</text>
</comment>
<organism evidence="3 4">
    <name type="scientific">Microbacterium laevaniformans</name>
    <dbReference type="NCBI Taxonomy" id="36807"/>
    <lineage>
        <taxon>Bacteria</taxon>
        <taxon>Bacillati</taxon>
        <taxon>Actinomycetota</taxon>
        <taxon>Actinomycetes</taxon>
        <taxon>Micrococcales</taxon>
        <taxon>Microbacteriaceae</taxon>
        <taxon>Microbacterium</taxon>
    </lineage>
</organism>
<evidence type="ECO:0000313" key="4">
    <source>
        <dbReference type="Proteomes" id="UP000075357"/>
    </source>
</evidence>
<feature type="domain" description="GIY-YIG" evidence="2">
    <location>
        <begin position="1"/>
        <end position="75"/>
    </location>
</feature>
<dbReference type="PANTHER" id="PTHR34477:SF1">
    <property type="entry name" value="UPF0213 PROTEIN YHBQ"/>
    <property type="match status" value="1"/>
</dbReference>
<evidence type="ECO:0000313" key="3">
    <source>
        <dbReference type="EMBL" id="KXZ58981.1"/>
    </source>
</evidence>
<dbReference type="STRING" id="36807.Mlaev_02414"/>
<dbReference type="InterPro" id="IPR000305">
    <property type="entry name" value="GIY-YIG_endonuc"/>
</dbReference>
<dbReference type="InterPro" id="IPR050190">
    <property type="entry name" value="UPF0213_domain"/>
</dbReference>
<proteinExistence type="inferred from homology"/>
<dbReference type="CDD" id="cd10456">
    <property type="entry name" value="GIY-YIG_UPF0213"/>
    <property type="match status" value="1"/>
</dbReference>
<dbReference type="EMBL" id="LRAD01000052">
    <property type="protein sequence ID" value="KXZ58981.1"/>
    <property type="molecule type" value="Genomic_DNA"/>
</dbReference>
<dbReference type="Pfam" id="PF01541">
    <property type="entry name" value="GIY-YIG"/>
    <property type="match status" value="1"/>
</dbReference>
<accession>A0A150HAC5</accession>
<dbReference type="SUPFAM" id="SSF82771">
    <property type="entry name" value="GIY-YIG endonuclease"/>
    <property type="match status" value="1"/>
</dbReference>
<evidence type="ECO:0000256" key="1">
    <source>
        <dbReference type="ARBA" id="ARBA00007435"/>
    </source>
</evidence>
<protein>
    <submittedName>
        <fullName evidence="3">GIY-YIG nuclease superfamily protein</fullName>
    </submittedName>
</protein>
<reference evidence="3 4" key="1">
    <citation type="submission" date="2016-01" db="EMBL/GenBank/DDBJ databases">
        <title>Draft genome sequences of Microbacterium laevaniformans LCDC 91-0039 and the type strain of Microbacterium hominis LCDC 84-209.</title>
        <authorList>
            <person name="Bernier A.-M."/>
            <person name="Bernard K."/>
        </authorList>
    </citation>
    <scope>NUCLEOTIDE SEQUENCE [LARGE SCALE GENOMIC DNA]</scope>
    <source>
        <strain evidence="3 4">LCDC 91-0039</strain>
    </source>
</reference>